<accession>A0ABP1J082</accession>
<reference evidence="6 7" key="1">
    <citation type="submission" date="2024-07" db="EMBL/GenBank/DDBJ databases">
        <authorList>
            <person name="Akdeniz Z."/>
        </authorList>
    </citation>
    <scope>NUCLEOTIDE SEQUENCE [LARGE SCALE GENOMIC DNA]</scope>
</reference>
<proteinExistence type="predicted"/>
<gene>
    <name evidence="6" type="ORF">HINF_LOCUS31354</name>
</gene>
<evidence type="ECO:0000259" key="5">
    <source>
        <dbReference type="Pfam" id="PF03124"/>
    </source>
</evidence>
<evidence type="ECO:0000256" key="2">
    <source>
        <dbReference type="ARBA" id="ARBA00022692"/>
    </source>
</evidence>
<dbReference type="Pfam" id="PF03124">
    <property type="entry name" value="EXS"/>
    <property type="match status" value="1"/>
</dbReference>
<dbReference type="InterPro" id="IPR004342">
    <property type="entry name" value="EXS_C"/>
</dbReference>
<dbReference type="EMBL" id="CAXDID020000105">
    <property type="protein sequence ID" value="CAL6027504.1"/>
    <property type="molecule type" value="Genomic_DNA"/>
</dbReference>
<name>A0ABP1J082_9EUKA</name>
<keyword evidence="3" id="KW-1133">Transmembrane helix</keyword>
<evidence type="ECO:0000256" key="1">
    <source>
        <dbReference type="ARBA" id="ARBA00004141"/>
    </source>
</evidence>
<feature type="domain" description="EXS" evidence="5">
    <location>
        <begin position="11"/>
        <end position="130"/>
    </location>
</feature>
<keyword evidence="4" id="KW-0472">Membrane</keyword>
<keyword evidence="2" id="KW-0812">Transmembrane</keyword>
<comment type="caution">
    <text evidence="6">The sequence shown here is derived from an EMBL/GenBank/DDBJ whole genome shotgun (WGS) entry which is preliminary data.</text>
</comment>
<evidence type="ECO:0000256" key="3">
    <source>
        <dbReference type="ARBA" id="ARBA00022989"/>
    </source>
</evidence>
<evidence type="ECO:0000313" key="6">
    <source>
        <dbReference type="EMBL" id="CAL6027504.1"/>
    </source>
</evidence>
<evidence type="ECO:0000256" key="4">
    <source>
        <dbReference type="ARBA" id="ARBA00023136"/>
    </source>
</evidence>
<evidence type="ECO:0000313" key="7">
    <source>
        <dbReference type="Proteomes" id="UP001642409"/>
    </source>
</evidence>
<comment type="subcellular location">
    <subcellularLocation>
        <location evidence="1">Membrane</location>
        <topology evidence="1">Multi-pass membrane protein</topology>
    </subcellularLocation>
</comment>
<organism evidence="6 7">
    <name type="scientific">Hexamita inflata</name>
    <dbReference type="NCBI Taxonomy" id="28002"/>
    <lineage>
        <taxon>Eukaryota</taxon>
        <taxon>Metamonada</taxon>
        <taxon>Diplomonadida</taxon>
        <taxon>Hexamitidae</taxon>
        <taxon>Hexamitinae</taxon>
        <taxon>Hexamita</taxon>
    </lineage>
</organism>
<sequence length="280" mass="32778">MLGTLTSLEAIIQNKPAYWVLTAFKSYYYLVKIYWNTCENWGLLWGGVSVIKFKNKPEVWSHGKYIRRPTHLPLHVIIPIALYNPIARVTWIFAYFPSCSGFSDQIWFKLLTTLMSVARAYLWMILRVDNFVCSNWQDSYETKYYPVNCEKYQRNRSPPLNTGISSQQNNINISQYNNNFEYSDQCIKNVNSLQQHAMFQQINENQIINQVQIPQPYKITCQTFQKLSENMKSFVQINKEAKNKKHKNDTVETSNGVNTEIQIANTDVELVTPISNTIWK</sequence>
<keyword evidence="7" id="KW-1185">Reference proteome</keyword>
<protein>
    <submittedName>
        <fullName evidence="6">EXS_family protein</fullName>
    </submittedName>
</protein>
<dbReference type="Proteomes" id="UP001642409">
    <property type="component" value="Unassembled WGS sequence"/>
</dbReference>